<protein>
    <submittedName>
        <fullName evidence="1">Uncharacterized protein</fullName>
    </submittedName>
</protein>
<organism evidence="1 2">
    <name type="scientific">Trichodelitschia bisporula</name>
    <dbReference type="NCBI Taxonomy" id="703511"/>
    <lineage>
        <taxon>Eukaryota</taxon>
        <taxon>Fungi</taxon>
        <taxon>Dikarya</taxon>
        <taxon>Ascomycota</taxon>
        <taxon>Pezizomycotina</taxon>
        <taxon>Dothideomycetes</taxon>
        <taxon>Dothideomycetes incertae sedis</taxon>
        <taxon>Phaeotrichales</taxon>
        <taxon>Phaeotrichaceae</taxon>
        <taxon>Trichodelitschia</taxon>
    </lineage>
</organism>
<reference evidence="1" key="1">
    <citation type="journal article" date="2020" name="Stud. Mycol.">
        <title>101 Dothideomycetes genomes: a test case for predicting lifestyles and emergence of pathogens.</title>
        <authorList>
            <person name="Haridas S."/>
            <person name="Albert R."/>
            <person name="Binder M."/>
            <person name="Bloem J."/>
            <person name="Labutti K."/>
            <person name="Salamov A."/>
            <person name="Andreopoulos B."/>
            <person name="Baker S."/>
            <person name="Barry K."/>
            <person name="Bills G."/>
            <person name="Bluhm B."/>
            <person name="Cannon C."/>
            <person name="Castanera R."/>
            <person name="Culley D."/>
            <person name="Daum C."/>
            <person name="Ezra D."/>
            <person name="Gonzalez J."/>
            <person name="Henrissat B."/>
            <person name="Kuo A."/>
            <person name="Liang C."/>
            <person name="Lipzen A."/>
            <person name="Lutzoni F."/>
            <person name="Magnuson J."/>
            <person name="Mondo S."/>
            <person name="Nolan M."/>
            <person name="Ohm R."/>
            <person name="Pangilinan J."/>
            <person name="Park H.-J."/>
            <person name="Ramirez L."/>
            <person name="Alfaro M."/>
            <person name="Sun H."/>
            <person name="Tritt A."/>
            <person name="Yoshinaga Y."/>
            <person name="Zwiers L.-H."/>
            <person name="Turgeon B."/>
            <person name="Goodwin S."/>
            <person name="Spatafora J."/>
            <person name="Crous P."/>
            <person name="Grigoriev I."/>
        </authorList>
    </citation>
    <scope>NUCLEOTIDE SEQUENCE</scope>
    <source>
        <strain evidence="1">CBS 262.69</strain>
    </source>
</reference>
<sequence length="194" mass="20181">MPSIQNGPAPTAPSIYTLAAAPSNWAPGITPSPTKQNTTLFFNHQTSTMRVSVLLAAVSMAFGSALATESIDGKPFKFGVNQGSLPTQYLTASGMGSSDISKGVTCTITAGALKCGDLGISTSVPGDMTAVKLVKGLATTGWSLNNDVITVGTGSRKYTFSLRTNQPNTAIWIENCPHGHFQPHGVAKAYFVEA</sequence>
<evidence type="ECO:0000313" key="1">
    <source>
        <dbReference type="EMBL" id="KAF2402779.1"/>
    </source>
</evidence>
<proteinExistence type="predicted"/>
<name>A0A6G1I3Y5_9PEZI</name>
<keyword evidence="2" id="KW-1185">Reference proteome</keyword>
<dbReference type="EMBL" id="ML996690">
    <property type="protein sequence ID" value="KAF2402779.1"/>
    <property type="molecule type" value="Genomic_DNA"/>
</dbReference>
<dbReference type="AlphaFoldDB" id="A0A6G1I3Y5"/>
<evidence type="ECO:0000313" key="2">
    <source>
        <dbReference type="Proteomes" id="UP000799640"/>
    </source>
</evidence>
<gene>
    <name evidence="1" type="ORF">EJ06DRAFT_580031</name>
</gene>
<dbReference type="OrthoDB" id="5182223at2759"/>
<dbReference type="Proteomes" id="UP000799640">
    <property type="component" value="Unassembled WGS sequence"/>
</dbReference>
<accession>A0A6G1I3Y5</accession>